<evidence type="ECO:0000259" key="7">
    <source>
        <dbReference type="PROSITE" id="PS51192"/>
    </source>
</evidence>
<feature type="compositionally biased region" description="Basic and acidic residues" evidence="5">
    <location>
        <begin position="670"/>
        <end position="679"/>
    </location>
</feature>
<feature type="compositionally biased region" description="Acidic residues" evidence="5">
    <location>
        <begin position="534"/>
        <end position="551"/>
    </location>
</feature>
<evidence type="ECO:0000313" key="9">
    <source>
        <dbReference type="EMBL" id="CAD9958116.1"/>
    </source>
</evidence>
<evidence type="ECO:0000256" key="5">
    <source>
        <dbReference type="SAM" id="MobiDB-lite"/>
    </source>
</evidence>
<evidence type="ECO:0008006" key="10">
    <source>
        <dbReference type="Google" id="ProtNLM"/>
    </source>
</evidence>
<dbReference type="AlphaFoldDB" id="A0A7S2Y7U0"/>
<dbReference type="InterPro" id="IPR001650">
    <property type="entry name" value="Helicase_C-like"/>
</dbReference>
<feature type="transmembrane region" description="Helical" evidence="6">
    <location>
        <begin position="12"/>
        <end position="33"/>
    </location>
</feature>
<dbReference type="SUPFAM" id="SSF52540">
    <property type="entry name" value="P-loop containing nucleoside triphosphate hydrolases"/>
    <property type="match status" value="2"/>
</dbReference>
<feature type="region of interest" description="Disordered" evidence="5">
    <location>
        <begin position="63"/>
        <end position="114"/>
    </location>
</feature>
<dbReference type="PANTHER" id="PTHR47960">
    <property type="entry name" value="DEAD-BOX ATP-DEPENDENT RNA HELICASE 50"/>
    <property type="match status" value="1"/>
</dbReference>
<dbReference type="SMART" id="SM00487">
    <property type="entry name" value="DEXDc"/>
    <property type="match status" value="1"/>
</dbReference>
<dbReference type="CDD" id="cd00268">
    <property type="entry name" value="DEADc"/>
    <property type="match status" value="1"/>
</dbReference>
<keyword evidence="1" id="KW-0547">Nucleotide-binding</keyword>
<keyword evidence="6" id="KW-0472">Membrane</keyword>
<feature type="compositionally biased region" description="Low complexity" evidence="5">
    <location>
        <begin position="732"/>
        <end position="743"/>
    </location>
</feature>
<dbReference type="CDD" id="cd18787">
    <property type="entry name" value="SF2_C_DEAD"/>
    <property type="match status" value="1"/>
</dbReference>
<dbReference type="Pfam" id="PF00271">
    <property type="entry name" value="Helicase_C"/>
    <property type="match status" value="1"/>
</dbReference>
<feature type="compositionally biased region" description="Polar residues" evidence="5">
    <location>
        <begin position="720"/>
        <end position="731"/>
    </location>
</feature>
<reference evidence="9" key="1">
    <citation type="submission" date="2021-01" db="EMBL/GenBank/DDBJ databases">
        <authorList>
            <person name="Corre E."/>
            <person name="Pelletier E."/>
            <person name="Niang G."/>
            <person name="Scheremetjew M."/>
            <person name="Finn R."/>
            <person name="Kale V."/>
            <person name="Holt S."/>
            <person name="Cochrane G."/>
            <person name="Meng A."/>
            <person name="Brown T."/>
            <person name="Cohen L."/>
        </authorList>
    </citation>
    <scope>NUCLEOTIDE SEQUENCE</scope>
    <source>
        <strain evidence="9">CCMP125</strain>
    </source>
</reference>
<sequence length="764" mass="83744">MSIPRNQVGCCAFSIFHILHRIVIIMSLLLLTLSKQVRPVSAFVVRQPAPWVRTTTVLQQQPLTRLYSTPTPPNHAPQKKEGDASAMSQSRAPFEMPKHSQDDSQASNTQQARSSVENLEWNSLGLWTELVTAVTRAGLEAPTAVQKGVIPHLLQTPMPSTLFVAATGSGKTLAYTLPLLQQLKQSEVFAQQQQAHDETPLLRPRRPKRPRALILAPTRELCQQITSVIKAQCHEIKLSSQVLVGGGDLDYGKQRAQLNRPMDVLVATPGRLIKHWKDQHVLLSSLEYIVLDEMDTLLEQGFARELKQILYPVLYQPGIKEAELNVETHYRGNDAPKLVLTSATMTQSVLKMLGQEQLAKQDNSIQAKKLYAKRGGDGDNNNNNNNEHKARALLLPRGVEILKTQGLHKAVPRLQQVFVDVGNTDKLSLLIDLASSGGSAAALKGQQPGKAAAKKQKDKDETSLTMIFCNTANSCRAVQYALGEAGINSLAYHGDLNSIARTENLRRFRIAGGGTAFSKSKLTKKQRERMLAEQEQEEAEQNQGDDEEQDLGETKQEEDSLVIPEFESDQEWEEAVANKFNDAMQGMDESKEHSYPKILVCTDLAARGLDVPQVDHVIMFDFPLNAMDYLHRSGRTARGTLSGRVTALVSKRDKVLAHAIERAVQKGEPLDGLTSRKSDYLPGGRVYEKQHQGSRSSGSGKSSRRTPGNLLRKGGGNKKTQSQGRRYSTVASSSSSSSSSSRRSGGGKSSGGGGRRSGGGGPRP</sequence>
<dbReference type="GO" id="GO:0005524">
    <property type="term" value="F:ATP binding"/>
    <property type="evidence" value="ECO:0007669"/>
    <property type="project" value="UniProtKB-KW"/>
</dbReference>
<keyword evidence="3" id="KW-0347">Helicase</keyword>
<keyword evidence="2" id="KW-0378">Hydrolase</keyword>
<dbReference type="GO" id="GO:0003676">
    <property type="term" value="F:nucleic acid binding"/>
    <property type="evidence" value="ECO:0007669"/>
    <property type="project" value="InterPro"/>
</dbReference>
<feature type="region of interest" description="Disordered" evidence="5">
    <location>
        <begin position="670"/>
        <end position="764"/>
    </location>
</feature>
<name>A0A7S2Y7U0_9STRA</name>
<evidence type="ECO:0000256" key="2">
    <source>
        <dbReference type="ARBA" id="ARBA00022801"/>
    </source>
</evidence>
<dbReference type="PROSITE" id="PS51192">
    <property type="entry name" value="HELICASE_ATP_BIND_1"/>
    <property type="match status" value="1"/>
</dbReference>
<dbReference type="InterPro" id="IPR044742">
    <property type="entry name" value="DEAD/DEAH_RhlB"/>
</dbReference>
<gene>
    <name evidence="9" type="ORF">APAL1065_LOCUS8582</name>
</gene>
<evidence type="ECO:0000256" key="6">
    <source>
        <dbReference type="SAM" id="Phobius"/>
    </source>
</evidence>
<dbReference type="InterPro" id="IPR011545">
    <property type="entry name" value="DEAD/DEAH_box_helicase_dom"/>
</dbReference>
<evidence type="ECO:0000256" key="1">
    <source>
        <dbReference type="ARBA" id="ARBA00022741"/>
    </source>
</evidence>
<dbReference type="GO" id="GO:0004386">
    <property type="term" value="F:helicase activity"/>
    <property type="evidence" value="ECO:0007669"/>
    <property type="project" value="UniProtKB-KW"/>
</dbReference>
<evidence type="ECO:0000256" key="4">
    <source>
        <dbReference type="ARBA" id="ARBA00022840"/>
    </source>
</evidence>
<dbReference type="Pfam" id="PF00270">
    <property type="entry name" value="DEAD"/>
    <property type="match status" value="1"/>
</dbReference>
<protein>
    <recommendedName>
        <fullName evidence="10">RNA helicase</fullName>
    </recommendedName>
</protein>
<keyword evidence="6" id="KW-1133">Transmembrane helix</keyword>
<accession>A0A7S2Y7U0</accession>
<dbReference type="InterPro" id="IPR014001">
    <property type="entry name" value="Helicase_ATP-bd"/>
</dbReference>
<dbReference type="GO" id="GO:0016787">
    <property type="term" value="F:hydrolase activity"/>
    <property type="evidence" value="ECO:0007669"/>
    <property type="project" value="UniProtKB-KW"/>
</dbReference>
<dbReference type="InterPro" id="IPR027417">
    <property type="entry name" value="P-loop_NTPase"/>
</dbReference>
<keyword evidence="4" id="KW-0067">ATP-binding</keyword>
<feature type="compositionally biased region" description="Polar residues" evidence="5">
    <location>
        <begin position="103"/>
        <end position="114"/>
    </location>
</feature>
<feature type="domain" description="Helicase ATP-binding" evidence="7">
    <location>
        <begin position="152"/>
        <end position="363"/>
    </location>
</feature>
<proteinExistence type="predicted"/>
<feature type="compositionally biased region" description="Gly residues" evidence="5">
    <location>
        <begin position="744"/>
        <end position="764"/>
    </location>
</feature>
<dbReference type="PROSITE" id="PS51194">
    <property type="entry name" value="HELICASE_CTER"/>
    <property type="match status" value="1"/>
</dbReference>
<dbReference type="SMART" id="SM00490">
    <property type="entry name" value="HELICc"/>
    <property type="match status" value="1"/>
</dbReference>
<evidence type="ECO:0000259" key="8">
    <source>
        <dbReference type="PROSITE" id="PS51194"/>
    </source>
</evidence>
<evidence type="ECO:0000256" key="3">
    <source>
        <dbReference type="ARBA" id="ARBA00022806"/>
    </source>
</evidence>
<feature type="region of interest" description="Disordered" evidence="5">
    <location>
        <begin position="519"/>
        <end position="569"/>
    </location>
</feature>
<dbReference type="Gene3D" id="3.40.50.300">
    <property type="entry name" value="P-loop containing nucleotide triphosphate hydrolases"/>
    <property type="match status" value="2"/>
</dbReference>
<organism evidence="9">
    <name type="scientific">Entomoneis paludosa</name>
    <dbReference type="NCBI Taxonomy" id="265537"/>
    <lineage>
        <taxon>Eukaryota</taxon>
        <taxon>Sar</taxon>
        <taxon>Stramenopiles</taxon>
        <taxon>Ochrophyta</taxon>
        <taxon>Bacillariophyta</taxon>
        <taxon>Bacillariophyceae</taxon>
        <taxon>Bacillariophycidae</taxon>
        <taxon>Entomoneidaceae</taxon>
        <taxon>Entomoneis</taxon>
    </lineage>
</organism>
<keyword evidence="6" id="KW-0812">Transmembrane</keyword>
<feature type="domain" description="Helicase C-terminal" evidence="8">
    <location>
        <begin position="518"/>
        <end position="681"/>
    </location>
</feature>
<dbReference type="EMBL" id="HBHT01012829">
    <property type="protein sequence ID" value="CAD9958116.1"/>
    <property type="molecule type" value="Transcribed_RNA"/>
</dbReference>